<proteinExistence type="predicted"/>
<gene>
    <name evidence="2" type="ORF">EDD36DRAFT_423342</name>
</gene>
<sequence>MKAKPDNIHRAAYFPKRRLDALKLNSIGLIKNQGTRPAKSNMSGKPQDSPTQVSDTSSDYKALAFFFKHILIVVKYFPGVDSASALNSCTLRQLDRPVLKANMTAVVLQTARKPCRRTLYHWAVNYSLGQSGHKCKAGHTGFQLFAHADARIKVCITGKQHHIDRTLQAPTTAERLSFNDSSSETIPRRKAAFDPQTSQLESADALTQILSADLLYAVV</sequence>
<dbReference type="AlphaFoldDB" id="A0AAN6DLE3"/>
<protein>
    <submittedName>
        <fullName evidence="2">Uncharacterized protein</fullName>
    </submittedName>
</protein>
<dbReference type="EMBL" id="MU404363">
    <property type="protein sequence ID" value="KAI1608441.1"/>
    <property type="molecule type" value="Genomic_DNA"/>
</dbReference>
<comment type="caution">
    <text evidence="2">The sequence shown here is derived from an EMBL/GenBank/DDBJ whole genome shotgun (WGS) entry which is preliminary data.</text>
</comment>
<evidence type="ECO:0000313" key="2">
    <source>
        <dbReference type="EMBL" id="KAI1608441.1"/>
    </source>
</evidence>
<evidence type="ECO:0000256" key="1">
    <source>
        <dbReference type="SAM" id="MobiDB-lite"/>
    </source>
</evidence>
<dbReference type="Proteomes" id="UP001203852">
    <property type="component" value="Unassembled WGS sequence"/>
</dbReference>
<accession>A0AAN6DLE3</accession>
<reference evidence="2" key="1">
    <citation type="journal article" date="2022" name="bioRxiv">
        <title>Deciphering the potential niche of two novel black yeast fungi from a biological soil crust based on their genomes, phenotypes, and melanin regulation.</title>
        <authorList>
            <consortium name="DOE Joint Genome Institute"/>
            <person name="Carr E.C."/>
            <person name="Barton Q."/>
            <person name="Grambo S."/>
            <person name="Sullivan M."/>
            <person name="Renfro C.M."/>
            <person name="Kuo A."/>
            <person name="Pangilinan J."/>
            <person name="Lipzen A."/>
            <person name="Keymanesh K."/>
            <person name="Savage E."/>
            <person name="Barry K."/>
            <person name="Grigoriev I.V."/>
            <person name="Riekhof W.R."/>
            <person name="Harris S.S."/>
        </authorList>
    </citation>
    <scope>NUCLEOTIDE SEQUENCE</scope>
    <source>
        <strain evidence="2">JF 03-4F</strain>
    </source>
</reference>
<name>A0AAN6DLE3_9EURO</name>
<organism evidence="2 3">
    <name type="scientific">Exophiala viscosa</name>
    <dbReference type="NCBI Taxonomy" id="2486360"/>
    <lineage>
        <taxon>Eukaryota</taxon>
        <taxon>Fungi</taxon>
        <taxon>Dikarya</taxon>
        <taxon>Ascomycota</taxon>
        <taxon>Pezizomycotina</taxon>
        <taxon>Eurotiomycetes</taxon>
        <taxon>Chaetothyriomycetidae</taxon>
        <taxon>Chaetothyriales</taxon>
        <taxon>Herpotrichiellaceae</taxon>
        <taxon>Exophiala</taxon>
    </lineage>
</organism>
<feature type="region of interest" description="Disordered" evidence="1">
    <location>
        <begin position="33"/>
        <end position="54"/>
    </location>
</feature>
<evidence type="ECO:0000313" key="3">
    <source>
        <dbReference type="Proteomes" id="UP001203852"/>
    </source>
</evidence>
<keyword evidence="3" id="KW-1185">Reference proteome</keyword>